<evidence type="ECO:0000313" key="3">
    <source>
        <dbReference type="EMBL" id="CAL4768967.1"/>
    </source>
</evidence>
<dbReference type="EMBL" id="CAMXCT030000650">
    <property type="protein sequence ID" value="CAL4768967.1"/>
    <property type="molecule type" value="Genomic_DNA"/>
</dbReference>
<dbReference type="Proteomes" id="UP001152797">
    <property type="component" value="Unassembled WGS sequence"/>
</dbReference>
<feature type="region of interest" description="Disordered" evidence="1">
    <location>
        <begin position="164"/>
        <end position="183"/>
    </location>
</feature>
<gene>
    <name evidence="2" type="ORF">C1SCF055_LOCUS9424</name>
</gene>
<dbReference type="EMBL" id="CAMXCT010000650">
    <property type="protein sequence ID" value="CAI3981655.1"/>
    <property type="molecule type" value="Genomic_DNA"/>
</dbReference>
<organism evidence="2">
    <name type="scientific">Cladocopium goreaui</name>
    <dbReference type="NCBI Taxonomy" id="2562237"/>
    <lineage>
        <taxon>Eukaryota</taxon>
        <taxon>Sar</taxon>
        <taxon>Alveolata</taxon>
        <taxon>Dinophyceae</taxon>
        <taxon>Suessiales</taxon>
        <taxon>Symbiodiniaceae</taxon>
        <taxon>Cladocopium</taxon>
    </lineage>
</organism>
<dbReference type="EMBL" id="CAMXCT020000650">
    <property type="protein sequence ID" value="CAL1135030.1"/>
    <property type="molecule type" value="Genomic_DNA"/>
</dbReference>
<feature type="region of interest" description="Disordered" evidence="1">
    <location>
        <begin position="1"/>
        <end position="45"/>
    </location>
</feature>
<reference evidence="2" key="1">
    <citation type="submission" date="2022-10" db="EMBL/GenBank/DDBJ databases">
        <authorList>
            <person name="Chen Y."/>
            <person name="Dougan E. K."/>
            <person name="Chan C."/>
            <person name="Rhodes N."/>
            <person name="Thang M."/>
        </authorList>
    </citation>
    <scope>NUCLEOTIDE SEQUENCE</scope>
</reference>
<evidence type="ECO:0000313" key="2">
    <source>
        <dbReference type="EMBL" id="CAI3981655.1"/>
    </source>
</evidence>
<keyword evidence="4" id="KW-1185">Reference proteome</keyword>
<sequence length="929" mass="103422">MGNTKPRRSKDDVDYKVKRARSCDLPSTGSSSSAAADPVASGKPVAAPSIASEVINLDAADLELNGPNQEQFEQELRRKLSNVPQVLSENPAEELARFTALVEVRETIAERWMDLLKRKPSLPEAFFHRLVEETKATVANFVEIHHQEIPFCIDPFEKQLMKTLTDPLPHDSSSSTAEKSGASQSGSSAATVVLPHEFQFLVNQKSVWSVCKVQEAVAVDGYRSYCSVAEWWPFRTKFTQWFTKSFEQQLLPLASDMMVSPGHVIRRCVYKGNMAVSEHKLPVDGATSFGILLVVGTLLPSKNLTQEALKACRTLMGTLEEHGKLTELSVILSGRKEVKLQANADGKFSVKDLTPIMKRFQKKLPTECADVTAGEILQSLFRLRSCEQSTGFKNLLLRLSHSWAQMVETNIEKALSPQCPDPTVQARVHPFMQSSRRRGSKALEQSLLLKFQSKGGGYISGKDIKSLEDLGMAASSSRLGSRTCAEFTTRILVKTAEFMQTQDSRILNFCFDTAHVSDEHVLSVVFRSNNVQLAAATQLLPQGLSKEQGSAALVAMGDAMGGVVHKPGHTAPKRCWAWQEFRTSTKNLLMGIANSLKVAMPSDWNLSKTIPVRALVPRSSSVDRIPLIRSEKLMLNLDPEMEFYCCHNFSNGARWNDWYENEDHYKLVFSADEGTEGFIAWLHMQSCSMYTLFWPDMLHLIARRTAMTLVNSGGATLVKKLNRLFRMSRGPWATSKFGKQVQASRNQILASLKSGELPDSMIQAVLPGCARDAGQPLSTFGTHDLAGQFLSKSGNVHLNPTVHKDTRWFSFYDHSLSLDAVWHSELLSHSFNWFSQGTSPWSLSSEGADTGNESYSSRVFAYNVLADDTNQDMMRSLLVVFRPLRAYASQYDRDLQRYSNASVKHALSLVSGKRVVNLIRKLGNAHVLH</sequence>
<accession>A0A9P1C001</accession>
<evidence type="ECO:0000313" key="4">
    <source>
        <dbReference type="Proteomes" id="UP001152797"/>
    </source>
</evidence>
<reference evidence="3 4" key="2">
    <citation type="submission" date="2024-05" db="EMBL/GenBank/DDBJ databases">
        <authorList>
            <person name="Chen Y."/>
            <person name="Shah S."/>
            <person name="Dougan E. K."/>
            <person name="Thang M."/>
            <person name="Chan C."/>
        </authorList>
    </citation>
    <scope>NUCLEOTIDE SEQUENCE [LARGE SCALE GENOMIC DNA]</scope>
</reference>
<dbReference type="OrthoDB" id="446610at2759"/>
<feature type="compositionally biased region" description="Low complexity" evidence="1">
    <location>
        <begin position="172"/>
        <end position="183"/>
    </location>
</feature>
<evidence type="ECO:0000256" key="1">
    <source>
        <dbReference type="SAM" id="MobiDB-lite"/>
    </source>
</evidence>
<comment type="caution">
    <text evidence="2">The sequence shown here is derived from an EMBL/GenBank/DDBJ whole genome shotgun (WGS) entry which is preliminary data.</text>
</comment>
<proteinExistence type="predicted"/>
<protein>
    <submittedName>
        <fullName evidence="2">Uncharacterized protein</fullName>
    </submittedName>
</protein>
<dbReference type="AlphaFoldDB" id="A0A9P1C001"/>
<name>A0A9P1C001_9DINO</name>